<dbReference type="InterPro" id="IPR050231">
    <property type="entry name" value="Iron_ascorbate_oxido_reductase"/>
</dbReference>
<dbReference type="PROSITE" id="PS51471">
    <property type="entry name" value="FE2OG_OXY"/>
    <property type="match status" value="1"/>
</dbReference>
<organism evidence="4 5">
    <name type="scientific">Aspergillus oryzae</name>
    <name type="common">Yellow koji mold</name>
    <dbReference type="NCBI Taxonomy" id="5062"/>
    <lineage>
        <taxon>Eukaryota</taxon>
        <taxon>Fungi</taxon>
        <taxon>Dikarya</taxon>
        <taxon>Ascomycota</taxon>
        <taxon>Pezizomycotina</taxon>
        <taxon>Eurotiomycetes</taxon>
        <taxon>Eurotiomycetidae</taxon>
        <taxon>Eurotiales</taxon>
        <taxon>Aspergillaceae</taxon>
        <taxon>Aspergillus</taxon>
        <taxon>Aspergillus subgen. Circumdati</taxon>
    </lineage>
</organism>
<accession>A0AAN4YC28</accession>
<evidence type="ECO:0000256" key="1">
    <source>
        <dbReference type="ARBA" id="ARBA00008056"/>
    </source>
</evidence>
<dbReference type="Gene3D" id="2.60.120.330">
    <property type="entry name" value="B-lactam Antibiotic, Isopenicillin N Synthase, Chain"/>
    <property type="match status" value="1"/>
</dbReference>
<comment type="similarity">
    <text evidence="1 2">Belongs to the iron/ascorbate-dependent oxidoreductase family.</text>
</comment>
<protein>
    <submittedName>
        <fullName evidence="4">Unnamed protein product</fullName>
    </submittedName>
</protein>
<dbReference type="GO" id="GO:0046872">
    <property type="term" value="F:metal ion binding"/>
    <property type="evidence" value="ECO:0007669"/>
    <property type="project" value="UniProtKB-KW"/>
</dbReference>
<evidence type="ECO:0000256" key="2">
    <source>
        <dbReference type="RuleBase" id="RU003682"/>
    </source>
</evidence>
<dbReference type="Proteomes" id="UP001165205">
    <property type="component" value="Unassembled WGS sequence"/>
</dbReference>
<dbReference type="InterPro" id="IPR044861">
    <property type="entry name" value="IPNS-like_FE2OG_OXY"/>
</dbReference>
<dbReference type="GO" id="GO:0016491">
    <property type="term" value="F:oxidoreductase activity"/>
    <property type="evidence" value="ECO:0007669"/>
    <property type="project" value="UniProtKB-KW"/>
</dbReference>
<evidence type="ECO:0000313" key="4">
    <source>
        <dbReference type="EMBL" id="GMG26809.1"/>
    </source>
</evidence>
<keyword evidence="2" id="KW-0560">Oxidoreductase</keyword>
<dbReference type="InterPro" id="IPR005123">
    <property type="entry name" value="Oxoglu/Fe-dep_dioxygenase_dom"/>
</dbReference>
<dbReference type="EMBL" id="BSYA01000029">
    <property type="protein sequence ID" value="GMG26809.1"/>
    <property type="molecule type" value="Genomic_DNA"/>
</dbReference>
<name>A0AAN4YC28_ASPOZ</name>
<dbReference type="SUPFAM" id="SSF51197">
    <property type="entry name" value="Clavaminate synthase-like"/>
    <property type="match status" value="1"/>
</dbReference>
<reference evidence="4" key="1">
    <citation type="submission" date="2023-04" db="EMBL/GenBank/DDBJ databases">
        <title>Aspergillus oryzae NBRC 4228.</title>
        <authorList>
            <person name="Ichikawa N."/>
            <person name="Sato H."/>
            <person name="Tonouchi N."/>
        </authorList>
    </citation>
    <scope>NUCLEOTIDE SEQUENCE</scope>
    <source>
        <strain evidence="4">NBRC 4228</strain>
    </source>
</reference>
<gene>
    <name evidence="4" type="ORF">Aory04_000354000</name>
</gene>
<dbReference type="PANTHER" id="PTHR47990">
    <property type="entry name" value="2-OXOGLUTARATE (2OG) AND FE(II)-DEPENDENT OXYGENASE SUPERFAMILY PROTEIN-RELATED"/>
    <property type="match status" value="1"/>
</dbReference>
<keyword evidence="2" id="KW-0479">Metal-binding</keyword>
<proteinExistence type="inferred from homology"/>
<keyword evidence="2" id="KW-0408">Iron</keyword>
<comment type="caution">
    <text evidence="4">The sequence shown here is derived from an EMBL/GenBank/DDBJ whole genome shotgun (WGS) entry which is preliminary data.</text>
</comment>
<evidence type="ECO:0000313" key="5">
    <source>
        <dbReference type="Proteomes" id="UP001165205"/>
    </source>
</evidence>
<sequence length="399" mass="44481">MKRRGSNDSGGFWMGNPAAGTPKKLPGVQHCLEVRRLSETHGVVVFCVEHFGFFTECAFEEGWGCHESDRCELQVTEADLALQVSFYVTTRSSDVDGLRTSMNSSPLGGQFSSFHWKRKSSTALKSIYRRDFKGKFCLPVFPATAFRGVSDISHKSYKRAGCSVGPFAEKKDGYESFSIHNNGIWGNDTLELPRAFEENLPLIEAWMGDVHGYTECILSILSKALNLSDDLKDCHRKDAPSSANMAMLNYLPWGSSTEKVGNMAHTDMGTLTVVFTKNEGLQVFEPQTEQWYYIKPRPGHAVVNVGDSLRFLSNGALASNLHRVVPPANPEGLDKFSCIYFLRPEFDAKFTSHDGREMNSVEWHNQKYALFREASLDAKQHGAMLTGRNGYLGATTQTV</sequence>
<dbReference type="AlphaFoldDB" id="A0AAN4YC28"/>
<evidence type="ECO:0000259" key="3">
    <source>
        <dbReference type="PROSITE" id="PS51471"/>
    </source>
</evidence>
<feature type="domain" description="Fe2OG dioxygenase" evidence="3">
    <location>
        <begin position="242"/>
        <end position="344"/>
    </location>
</feature>
<dbReference type="InterPro" id="IPR027443">
    <property type="entry name" value="IPNS-like_sf"/>
</dbReference>
<dbReference type="Pfam" id="PF03171">
    <property type="entry name" value="2OG-FeII_Oxy"/>
    <property type="match status" value="1"/>
</dbReference>